<proteinExistence type="predicted"/>
<comment type="caution">
    <text evidence="3">The sequence shown here is derived from an EMBL/GenBank/DDBJ whole genome shotgun (WGS) entry which is preliminary data.</text>
</comment>
<dbReference type="AlphaFoldDB" id="A0A2A7NCI7"/>
<reference evidence="3 4" key="1">
    <citation type="submission" date="2017-10" db="EMBL/GenBank/DDBJ databases">
        <title>The new phylogeny of genus Mycobacterium.</title>
        <authorList>
            <person name="Tortoli E."/>
            <person name="Trovato A."/>
            <person name="Cirillo D.M."/>
        </authorList>
    </citation>
    <scope>NUCLEOTIDE SEQUENCE [LARGE SCALE GENOMIC DNA]</scope>
    <source>
        <strain evidence="3 4">CCUG37673</strain>
    </source>
</reference>
<dbReference type="Proteomes" id="UP000465302">
    <property type="component" value="Unassembled WGS sequence"/>
</dbReference>
<dbReference type="SUPFAM" id="SSF52091">
    <property type="entry name" value="SpoIIaa-like"/>
    <property type="match status" value="1"/>
</dbReference>
<reference evidence="2 5" key="2">
    <citation type="journal article" date="2019" name="Emerg. Microbes Infect.">
        <title>Comprehensive subspecies identification of 175 nontuberculous mycobacteria species based on 7547 genomic profiles.</title>
        <authorList>
            <person name="Matsumoto Y."/>
            <person name="Kinjo T."/>
            <person name="Motooka D."/>
            <person name="Nabeya D."/>
            <person name="Jung N."/>
            <person name="Uechi K."/>
            <person name="Horii T."/>
            <person name="Iida T."/>
            <person name="Fujita J."/>
            <person name="Nakamura S."/>
        </authorList>
    </citation>
    <scope>NUCLEOTIDE SEQUENCE [LARGE SCALE GENOMIC DNA]</scope>
    <source>
        <strain evidence="2 5">JCM 6377</strain>
    </source>
</reference>
<feature type="domain" description="STAS" evidence="1">
    <location>
        <begin position="24"/>
        <end position="119"/>
    </location>
</feature>
<dbReference type="PROSITE" id="PS50801">
    <property type="entry name" value="STAS"/>
    <property type="match status" value="1"/>
</dbReference>
<protein>
    <submittedName>
        <fullName evidence="3">Anti-anti-sigma factor</fullName>
    </submittedName>
    <submittedName>
        <fullName evidence="2">Anti-sigma factor antagonist</fullName>
    </submittedName>
</protein>
<dbReference type="OrthoDB" id="4735650at2"/>
<dbReference type="InterPro" id="IPR002645">
    <property type="entry name" value="STAS_dom"/>
</dbReference>
<dbReference type="EMBL" id="BLKS01000001">
    <property type="protein sequence ID" value="GFG53012.1"/>
    <property type="molecule type" value="Genomic_DNA"/>
</dbReference>
<evidence type="ECO:0000313" key="3">
    <source>
        <dbReference type="EMBL" id="PEG41427.1"/>
    </source>
</evidence>
<dbReference type="CDD" id="cd07043">
    <property type="entry name" value="STAS_anti-anti-sigma_factors"/>
    <property type="match status" value="1"/>
</dbReference>
<reference evidence="2" key="3">
    <citation type="submission" date="2020-02" db="EMBL/GenBank/DDBJ databases">
        <authorList>
            <person name="Matsumoto Y."/>
            <person name="Motooka D."/>
            <person name="Nakamura S."/>
        </authorList>
    </citation>
    <scope>NUCLEOTIDE SEQUENCE</scope>
    <source>
        <strain evidence="2">JCM 6377</strain>
    </source>
</reference>
<dbReference type="Proteomes" id="UP000220914">
    <property type="component" value="Unassembled WGS sequence"/>
</dbReference>
<evidence type="ECO:0000313" key="4">
    <source>
        <dbReference type="Proteomes" id="UP000220914"/>
    </source>
</evidence>
<dbReference type="RefSeq" id="WP_097938648.1">
    <property type="nucleotide sequence ID" value="NZ_PDCP01000006.1"/>
</dbReference>
<organism evidence="3 4">
    <name type="scientific">Mycolicibacterium agri</name>
    <name type="common">Mycobacterium agri</name>
    <dbReference type="NCBI Taxonomy" id="36811"/>
    <lineage>
        <taxon>Bacteria</taxon>
        <taxon>Bacillati</taxon>
        <taxon>Actinomycetota</taxon>
        <taxon>Actinomycetes</taxon>
        <taxon>Mycobacteriales</taxon>
        <taxon>Mycobacteriaceae</taxon>
        <taxon>Mycolicibacterium</taxon>
    </lineage>
</organism>
<dbReference type="Pfam" id="PF01740">
    <property type="entry name" value="STAS"/>
    <property type="match status" value="1"/>
</dbReference>
<gene>
    <name evidence="3" type="ORF">CQY20_05055</name>
    <name evidence="2" type="ORF">MAGR_44530</name>
</gene>
<dbReference type="Gene3D" id="3.30.750.24">
    <property type="entry name" value="STAS domain"/>
    <property type="match status" value="1"/>
</dbReference>
<dbReference type="InterPro" id="IPR036513">
    <property type="entry name" value="STAS_dom_sf"/>
</dbReference>
<evidence type="ECO:0000313" key="2">
    <source>
        <dbReference type="EMBL" id="GFG53012.1"/>
    </source>
</evidence>
<name>A0A2A7NCI7_MYCAG</name>
<evidence type="ECO:0000313" key="5">
    <source>
        <dbReference type="Proteomes" id="UP000465302"/>
    </source>
</evidence>
<accession>A0A2A7NCI7</accession>
<keyword evidence="4" id="KW-1185">Reference proteome</keyword>
<dbReference type="EMBL" id="PDCP01000006">
    <property type="protein sequence ID" value="PEG41427.1"/>
    <property type="molecule type" value="Genomic_DNA"/>
</dbReference>
<sequence>MYGNQAIDCDGAQMRAVCRQLATVVTVTGDVNDTNLDCIRAYARRFIINEKPFVLDLSGVTSFTQQGISWFYDIDEDCHHVDVEWAVIASAPVQRTLRLSGERETFPTAESVPEALAHFAERIGERRRLLPLLTKTA</sequence>
<evidence type="ECO:0000259" key="1">
    <source>
        <dbReference type="PROSITE" id="PS50801"/>
    </source>
</evidence>